<organism evidence="1 2">
    <name type="scientific">Desulfonema magnum</name>
    <dbReference type="NCBI Taxonomy" id="45655"/>
    <lineage>
        <taxon>Bacteria</taxon>
        <taxon>Pseudomonadati</taxon>
        <taxon>Thermodesulfobacteriota</taxon>
        <taxon>Desulfobacteria</taxon>
        <taxon>Desulfobacterales</taxon>
        <taxon>Desulfococcaceae</taxon>
        <taxon>Desulfonema</taxon>
    </lineage>
</organism>
<reference evidence="1" key="1">
    <citation type="journal article" date="2021" name="Microb. Physiol.">
        <title>Proteogenomic Insights into the Physiology of Marine, Sulfate-Reducing, Filamentous Desulfonema limicola and Desulfonema magnum.</title>
        <authorList>
            <person name="Schnaars V."/>
            <person name="Wohlbrand L."/>
            <person name="Scheve S."/>
            <person name="Hinrichs C."/>
            <person name="Reinhardt R."/>
            <person name="Rabus R."/>
        </authorList>
    </citation>
    <scope>NUCLEOTIDE SEQUENCE</scope>
    <source>
        <strain evidence="1">4be13</strain>
    </source>
</reference>
<name>A0A975BNV1_9BACT</name>
<dbReference type="AlphaFoldDB" id="A0A975BNV1"/>
<sequence length="62" mass="7466">MIEREMQNETSLSPSDNRQYWLQNRLKDKLFEIEGVGAKRIQHILSYLEKLKLYREPKQQGS</sequence>
<gene>
    <name evidence="1" type="ORF">dnm_050170</name>
</gene>
<dbReference type="Proteomes" id="UP000663722">
    <property type="component" value="Chromosome"/>
</dbReference>
<protein>
    <submittedName>
        <fullName evidence="1">Uncharacterized protein</fullName>
    </submittedName>
</protein>
<dbReference type="KEGG" id="dmm:dnm_050170"/>
<dbReference type="EMBL" id="CP061800">
    <property type="protein sequence ID" value="QTA88972.1"/>
    <property type="molecule type" value="Genomic_DNA"/>
</dbReference>
<accession>A0A975BNV1</accession>
<keyword evidence="2" id="KW-1185">Reference proteome</keyword>
<proteinExistence type="predicted"/>
<evidence type="ECO:0000313" key="1">
    <source>
        <dbReference type="EMBL" id="QTA88972.1"/>
    </source>
</evidence>
<evidence type="ECO:0000313" key="2">
    <source>
        <dbReference type="Proteomes" id="UP000663722"/>
    </source>
</evidence>